<protein>
    <submittedName>
        <fullName evidence="2">Tripartite tricarboxylate transporter substrate binding protein</fullName>
    </submittedName>
</protein>
<dbReference type="PANTHER" id="PTHR42928:SF5">
    <property type="entry name" value="BLR1237 PROTEIN"/>
    <property type="match status" value="1"/>
</dbReference>
<evidence type="ECO:0000313" key="3">
    <source>
        <dbReference type="Proteomes" id="UP000295023"/>
    </source>
</evidence>
<dbReference type="SUPFAM" id="SSF53850">
    <property type="entry name" value="Periplasmic binding protein-like II"/>
    <property type="match status" value="1"/>
</dbReference>
<organism evidence="2 3">
    <name type="scientific">Roseicella aquatilis</name>
    <dbReference type="NCBI Taxonomy" id="2527868"/>
    <lineage>
        <taxon>Bacteria</taxon>
        <taxon>Pseudomonadati</taxon>
        <taxon>Pseudomonadota</taxon>
        <taxon>Alphaproteobacteria</taxon>
        <taxon>Acetobacterales</taxon>
        <taxon>Roseomonadaceae</taxon>
        <taxon>Roseicella</taxon>
    </lineage>
</organism>
<evidence type="ECO:0000313" key="2">
    <source>
        <dbReference type="EMBL" id="TCZ66166.1"/>
    </source>
</evidence>
<gene>
    <name evidence="2" type="ORF">EXY23_03575</name>
</gene>
<dbReference type="Gene3D" id="3.40.190.10">
    <property type="entry name" value="Periplasmic binding protein-like II"/>
    <property type="match status" value="1"/>
</dbReference>
<dbReference type="CDD" id="cd07012">
    <property type="entry name" value="PBP2_Bug_TTT"/>
    <property type="match status" value="1"/>
</dbReference>
<dbReference type="OrthoDB" id="7255740at2"/>
<dbReference type="Pfam" id="PF03401">
    <property type="entry name" value="TctC"/>
    <property type="match status" value="1"/>
</dbReference>
<keyword evidence="3" id="KW-1185">Reference proteome</keyword>
<dbReference type="PANTHER" id="PTHR42928">
    <property type="entry name" value="TRICARBOXYLATE-BINDING PROTEIN"/>
    <property type="match status" value="1"/>
</dbReference>
<reference evidence="2 3" key="1">
    <citation type="submission" date="2019-03" db="EMBL/GenBank/DDBJ databases">
        <title>Paracraurococcus aquatilis NE82 genome sequence.</title>
        <authorList>
            <person name="Zhao Y."/>
            <person name="Du Z."/>
        </authorList>
    </citation>
    <scope>NUCLEOTIDE SEQUENCE [LARGE SCALE GENOMIC DNA]</scope>
    <source>
        <strain evidence="2 3">NE82</strain>
    </source>
</reference>
<comment type="similarity">
    <text evidence="1">Belongs to the UPF0065 (bug) family.</text>
</comment>
<dbReference type="EMBL" id="SKBM01000002">
    <property type="protein sequence ID" value="TCZ66166.1"/>
    <property type="molecule type" value="Genomic_DNA"/>
</dbReference>
<sequence length="328" mass="33806">MRRRLALLLPLLPRRAAAQPADPLPGPGSAPIRLIVPFATGGGADITARIVAPPLADALGRAILVENRPGGRGIPGAEALARAAPDGLTLGLSNTAPLGMAPLVDRPAYDPDHDFTHVALIAETPSVLLVAAGSRLQDMATWLRAGRSWTRGLTFGSPMTGSLQHLQGEMLAKASGARLFHVAYRGTAEALPDLLNGQVDSLIVPLASVMPAVQGGQARALAQSGPEGMPGLPGVPSFAALGYPQLTATVWLGLSGPRGLPPALVARLNAEVNRVIARPEVAARLRAAGLAPPARPLDAAAYRQLVADFQAAWRPAVQASGMGAKEEP</sequence>
<accession>A0A4R4DTT5</accession>
<name>A0A4R4DTT5_9PROT</name>
<evidence type="ECO:0000256" key="1">
    <source>
        <dbReference type="ARBA" id="ARBA00006987"/>
    </source>
</evidence>
<dbReference type="Gene3D" id="3.40.190.150">
    <property type="entry name" value="Bordetella uptake gene, domain 1"/>
    <property type="match status" value="1"/>
</dbReference>
<dbReference type="AlphaFoldDB" id="A0A4R4DTT5"/>
<proteinExistence type="inferred from homology"/>
<comment type="caution">
    <text evidence="2">The sequence shown here is derived from an EMBL/GenBank/DDBJ whole genome shotgun (WGS) entry which is preliminary data.</text>
</comment>
<dbReference type="InterPro" id="IPR042100">
    <property type="entry name" value="Bug_dom1"/>
</dbReference>
<dbReference type="PIRSF" id="PIRSF017082">
    <property type="entry name" value="YflP"/>
    <property type="match status" value="1"/>
</dbReference>
<dbReference type="Proteomes" id="UP000295023">
    <property type="component" value="Unassembled WGS sequence"/>
</dbReference>
<dbReference type="InterPro" id="IPR005064">
    <property type="entry name" value="BUG"/>
</dbReference>
<dbReference type="RefSeq" id="WP_132284605.1">
    <property type="nucleotide sequence ID" value="NZ_SKBM01000002.1"/>
</dbReference>